<organism evidence="4">
    <name type="scientific">marine metagenome</name>
    <dbReference type="NCBI Taxonomy" id="408172"/>
    <lineage>
        <taxon>unclassified sequences</taxon>
        <taxon>metagenomes</taxon>
        <taxon>ecological metagenomes</taxon>
    </lineage>
</organism>
<dbReference type="InterPro" id="IPR029063">
    <property type="entry name" value="SAM-dependent_MTases_sf"/>
</dbReference>
<protein>
    <recommendedName>
        <fullName evidence="3">DNA methylase N-4/N-6 domain-containing protein</fullName>
    </recommendedName>
</protein>
<evidence type="ECO:0000259" key="3">
    <source>
        <dbReference type="Pfam" id="PF01555"/>
    </source>
</evidence>
<dbReference type="InterPro" id="IPR002941">
    <property type="entry name" value="DNA_methylase_N4/N6"/>
</dbReference>
<dbReference type="Pfam" id="PF01555">
    <property type="entry name" value="N6_N4_Mtase"/>
    <property type="match status" value="1"/>
</dbReference>
<dbReference type="SUPFAM" id="SSF53335">
    <property type="entry name" value="S-adenosyl-L-methionine-dependent methyltransferases"/>
    <property type="match status" value="1"/>
</dbReference>
<accession>A0A383E360</accession>
<dbReference type="AlphaFoldDB" id="A0A383E360"/>
<evidence type="ECO:0000256" key="1">
    <source>
        <dbReference type="ARBA" id="ARBA00022603"/>
    </source>
</evidence>
<reference evidence="4" key="1">
    <citation type="submission" date="2018-05" db="EMBL/GenBank/DDBJ databases">
        <authorList>
            <person name="Lanie J.A."/>
            <person name="Ng W.-L."/>
            <person name="Kazmierczak K.M."/>
            <person name="Andrzejewski T.M."/>
            <person name="Davidsen T.M."/>
            <person name="Wayne K.J."/>
            <person name="Tettelin H."/>
            <person name="Glass J.I."/>
            <person name="Rusch D."/>
            <person name="Podicherti R."/>
            <person name="Tsui H.-C.T."/>
            <person name="Winkler M.E."/>
        </authorList>
    </citation>
    <scope>NUCLEOTIDE SEQUENCE</scope>
</reference>
<evidence type="ECO:0000256" key="2">
    <source>
        <dbReference type="ARBA" id="ARBA00022679"/>
    </source>
</evidence>
<proteinExistence type="predicted"/>
<dbReference type="Gene3D" id="3.40.50.150">
    <property type="entry name" value="Vaccinia Virus protein VP39"/>
    <property type="match status" value="1"/>
</dbReference>
<dbReference type="EMBL" id="UINC01222307">
    <property type="protein sequence ID" value="SVE51034.1"/>
    <property type="molecule type" value="Genomic_DNA"/>
</dbReference>
<feature type="domain" description="DNA methylase N-4/N-6" evidence="3">
    <location>
        <begin position="34"/>
        <end position="185"/>
    </location>
</feature>
<name>A0A383E360_9ZZZZ</name>
<keyword evidence="2" id="KW-0808">Transferase</keyword>
<evidence type="ECO:0000313" key="4">
    <source>
        <dbReference type="EMBL" id="SVE51034.1"/>
    </source>
</evidence>
<dbReference type="GO" id="GO:0032259">
    <property type="term" value="P:methylation"/>
    <property type="evidence" value="ECO:0007669"/>
    <property type="project" value="UniProtKB-KW"/>
</dbReference>
<keyword evidence="1" id="KW-0489">Methyltransferase</keyword>
<gene>
    <name evidence="4" type="ORF">METZ01_LOCUS503888</name>
</gene>
<feature type="non-terminal residue" evidence="4">
    <location>
        <position position="186"/>
    </location>
</feature>
<dbReference type="GO" id="GO:0008170">
    <property type="term" value="F:N-methyltransferase activity"/>
    <property type="evidence" value="ECO:0007669"/>
    <property type="project" value="InterPro"/>
</dbReference>
<sequence>MADLAKSVLKADGEEIGFFWHGEVGQADAPAASLYITDPPYNIGINYGGGVSDKLGSEEYHEMLRRVLTKCYDNAADDAHLFFIHYPEKIAEMWEILTEKWECRQWISWVYPTNTGHSQRQWTRAHRAIIWLTKGDPYFHPRGVTQRFKNPSAKVVKEKVRQGVKGVALYNWWEIPQVKNISKENR</sequence>
<dbReference type="GO" id="GO:0003677">
    <property type="term" value="F:DNA binding"/>
    <property type="evidence" value="ECO:0007669"/>
    <property type="project" value="InterPro"/>
</dbReference>